<dbReference type="PROSITE" id="PS50011">
    <property type="entry name" value="PROTEIN_KINASE_DOM"/>
    <property type="match status" value="1"/>
</dbReference>
<dbReference type="InterPro" id="IPR032675">
    <property type="entry name" value="LRR_dom_sf"/>
</dbReference>
<accession>A0A7S0WWQ8</accession>
<dbReference type="SUPFAM" id="SSF56112">
    <property type="entry name" value="Protein kinase-like (PK-like)"/>
    <property type="match status" value="1"/>
</dbReference>
<dbReference type="EMBL" id="HBFA01036970">
    <property type="protein sequence ID" value="CAD8688149.1"/>
    <property type="molecule type" value="Transcribed_RNA"/>
</dbReference>
<keyword evidence="7" id="KW-0325">Glycoprotein</keyword>
<dbReference type="Gene3D" id="3.80.10.10">
    <property type="entry name" value="Ribonuclease Inhibitor"/>
    <property type="match status" value="1"/>
</dbReference>
<sequence>MNVTLFIRRQLLLYLLISGLATRSVVEAVTCVAYGITTSEACSMRCGESNFWQWQRTNGGASCTCLSGGFFTCSDDTTASTPPTVALTGGGGTIAEQSEYKTCQADPATCTQLWLHSSGLTGTIPTEIGLLTQLKHAFLNNNDMTGKIPTEIGQLKQLEQIDLSINGLTGMIPTEIGRLTKLTKIHLDNNDLMGTIPTEIGQLAQLESIDLSNNGLTGTIPTEIERLMQLTVMDLRSNYLTGTIPTEVGQLTQLGVIMVDPSFGNGASPSSNATLGVTVGGIIGGVAAGVLLWVMTLALVCWLRNRRKGSRAVGEQEAWIALGLPAMPARNPVYSPHAPSGSGSGQPRVQQTVDSASANEGRGYSGSSLPAAQLDRRDASPPSAPVYPATLRQQYAARQNVGRRAEQHMVILRVAQRMEMLKRAIAKVKDYKSNYLLDTSQEGKVGASGVVKFGIDKISGRRFAFKFFLEDNDCKRHLHYLTLANSEYVLQIWDMIPADPNLAAMLQDPSHEAPVDAYNCLVSLRGDCTLLDIVFSSETQLDNISKQAIMHQIFNAVENLHSLGIVHRDLKLHTIVQVTMMEGTWKLIDMTTCAEEGEETEIHYYTLRYAAPEVVQATISGADTMRVSTKSDMWSLGVVLYELYSGNRLFDDSMPEADIVTELCGPGELNLASGLCNGDMYARHIISKLLVKDPAARWSADEMRVFFGTMDTTGIVPAAAPAAIQAAMRDVTGEAFDSLATSVFANAASRQWAAAPPLATHVDAPLMSDDAYSTPQTDTPSVSGP</sequence>
<feature type="domain" description="Protein kinase" evidence="11">
    <location>
        <begin position="437"/>
        <end position="707"/>
    </location>
</feature>
<evidence type="ECO:0000256" key="5">
    <source>
        <dbReference type="ARBA" id="ARBA00022737"/>
    </source>
</evidence>
<keyword evidence="4 10" id="KW-0732">Signal</keyword>
<name>A0A7S0WWQ8_9CHLO</name>
<feature type="transmembrane region" description="Helical" evidence="9">
    <location>
        <begin position="279"/>
        <end position="303"/>
    </location>
</feature>
<dbReference type="InterPro" id="IPR001611">
    <property type="entry name" value="Leu-rich_rpt"/>
</dbReference>
<proteinExistence type="predicted"/>
<dbReference type="SUPFAM" id="SSF52058">
    <property type="entry name" value="L domain-like"/>
    <property type="match status" value="1"/>
</dbReference>
<dbReference type="AlphaFoldDB" id="A0A7S0WWQ8"/>
<dbReference type="GO" id="GO:0016020">
    <property type="term" value="C:membrane"/>
    <property type="evidence" value="ECO:0007669"/>
    <property type="project" value="UniProtKB-SubCell"/>
</dbReference>
<keyword evidence="5" id="KW-0677">Repeat</keyword>
<evidence type="ECO:0000256" key="2">
    <source>
        <dbReference type="ARBA" id="ARBA00004430"/>
    </source>
</evidence>
<evidence type="ECO:0000256" key="8">
    <source>
        <dbReference type="SAM" id="MobiDB-lite"/>
    </source>
</evidence>
<dbReference type="PANTHER" id="PTHR45974">
    <property type="entry name" value="RECEPTOR-LIKE PROTEIN 55"/>
    <property type="match status" value="1"/>
</dbReference>
<dbReference type="GO" id="GO:0005930">
    <property type="term" value="C:axoneme"/>
    <property type="evidence" value="ECO:0007669"/>
    <property type="project" value="UniProtKB-SubCell"/>
</dbReference>
<evidence type="ECO:0000256" key="9">
    <source>
        <dbReference type="SAM" id="Phobius"/>
    </source>
</evidence>
<organism evidence="12">
    <name type="scientific">Pyramimonas obovata</name>
    <dbReference type="NCBI Taxonomy" id="1411642"/>
    <lineage>
        <taxon>Eukaryota</taxon>
        <taxon>Viridiplantae</taxon>
        <taxon>Chlorophyta</taxon>
        <taxon>Pyramimonadophyceae</taxon>
        <taxon>Pyramimonadales</taxon>
        <taxon>Pyramimonadaceae</taxon>
        <taxon>Pyramimonas</taxon>
        <taxon>Pyramimonas incertae sedis</taxon>
    </lineage>
</organism>
<feature type="compositionally biased region" description="Polar residues" evidence="8">
    <location>
        <begin position="345"/>
        <end position="358"/>
    </location>
</feature>
<dbReference type="InterPro" id="IPR000719">
    <property type="entry name" value="Prot_kinase_dom"/>
</dbReference>
<protein>
    <recommendedName>
        <fullName evidence="11">Protein kinase domain-containing protein</fullName>
    </recommendedName>
</protein>
<dbReference type="CDD" id="cd00180">
    <property type="entry name" value="PKc"/>
    <property type="match status" value="1"/>
</dbReference>
<evidence type="ECO:0000256" key="4">
    <source>
        <dbReference type="ARBA" id="ARBA00022729"/>
    </source>
</evidence>
<dbReference type="SMART" id="SM00220">
    <property type="entry name" value="S_TKc"/>
    <property type="match status" value="1"/>
</dbReference>
<keyword evidence="3" id="KW-0433">Leucine-rich repeat</keyword>
<gene>
    <name evidence="12" type="ORF">POBO1169_LOCUS18498</name>
</gene>
<dbReference type="GO" id="GO:0004672">
    <property type="term" value="F:protein kinase activity"/>
    <property type="evidence" value="ECO:0007669"/>
    <property type="project" value="InterPro"/>
</dbReference>
<feature type="region of interest" description="Disordered" evidence="8">
    <location>
        <begin position="331"/>
        <end position="388"/>
    </location>
</feature>
<keyword evidence="6 9" id="KW-0472">Membrane</keyword>
<evidence type="ECO:0000256" key="7">
    <source>
        <dbReference type="ARBA" id="ARBA00023180"/>
    </source>
</evidence>
<feature type="signal peptide" evidence="10">
    <location>
        <begin position="1"/>
        <end position="28"/>
    </location>
</feature>
<reference evidence="12" key="1">
    <citation type="submission" date="2021-01" db="EMBL/GenBank/DDBJ databases">
        <authorList>
            <person name="Corre E."/>
            <person name="Pelletier E."/>
            <person name="Niang G."/>
            <person name="Scheremetjew M."/>
            <person name="Finn R."/>
            <person name="Kale V."/>
            <person name="Holt S."/>
            <person name="Cochrane G."/>
            <person name="Meng A."/>
            <person name="Brown T."/>
            <person name="Cohen L."/>
        </authorList>
    </citation>
    <scope>NUCLEOTIDE SEQUENCE</scope>
    <source>
        <strain evidence="12">CCMP722</strain>
    </source>
</reference>
<evidence type="ECO:0000259" key="11">
    <source>
        <dbReference type="PROSITE" id="PS50011"/>
    </source>
</evidence>
<evidence type="ECO:0000256" key="10">
    <source>
        <dbReference type="SAM" id="SignalP"/>
    </source>
</evidence>
<evidence type="ECO:0000313" key="12">
    <source>
        <dbReference type="EMBL" id="CAD8688149.1"/>
    </source>
</evidence>
<dbReference type="PANTHER" id="PTHR45974:SF266">
    <property type="entry name" value="LEUCINE-RICH REPEAT RECEPTOR PROTEIN KINASE HPCA1"/>
    <property type="match status" value="1"/>
</dbReference>
<keyword evidence="9" id="KW-0812">Transmembrane</keyword>
<dbReference type="Gene3D" id="1.10.510.10">
    <property type="entry name" value="Transferase(Phosphotransferase) domain 1"/>
    <property type="match status" value="1"/>
</dbReference>
<evidence type="ECO:0000256" key="3">
    <source>
        <dbReference type="ARBA" id="ARBA00022614"/>
    </source>
</evidence>
<dbReference type="Pfam" id="PF00069">
    <property type="entry name" value="Pkinase"/>
    <property type="match status" value="1"/>
</dbReference>
<dbReference type="InterPro" id="IPR011009">
    <property type="entry name" value="Kinase-like_dom_sf"/>
</dbReference>
<comment type="subcellular location">
    <subcellularLocation>
        <location evidence="2">Cytoplasm</location>
        <location evidence="2">Cytoskeleton</location>
        <location evidence="2">Cilium axoneme</location>
    </subcellularLocation>
    <subcellularLocation>
        <location evidence="1">Membrane</location>
    </subcellularLocation>
</comment>
<evidence type="ECO:0000256" key="1">
    <source>
        <dbReference type="ARBA" id="ARBA00004370"/>
    </source>
</evidence>
<dbReference type="FunFam" id="3.80.10.10:FF:000383">
    <property type="entry name" value="Leucine-rich repeat receptor protein kinase EMS1"/>
    <property type="match status" value="1"/>
</dbReference>
<feature type="chain" id="PRO_5031024124" description="Protein kinase domain-containing protein" evidence="10">
    <location>
        <begin position="29"/>
        <end position="785"/>
    </location>
</feature>
<dbReference type="Pfam" id="PF13855">
    <property type="entry name" value="LRR_8"/>
    <property type="match status" value="1"/>
</dbReference>
<evidence type="ECO:0000256" key="6">
    <source>
        <dbReference type="ARBA" id="ARBA00023136"/>
    </source>
</evidence>
<dbReference type="GO" id="GO:0005524">
    <property type="term" value="F:ATP binding"/>
    <property type="evidence" value="ECO:0007669"/>
    <property type="project" value="InterPro"/>
</dbReference>
<keyword evidence="9" id="KW-1133">Transmembrane helix</keyword>